<dbReference type="KEGG" id="nau:109229227"/>
<dbReference type="Gramene" id="OIT08383">
    <property type="protein sequence ID" value="OIT08383"/>
    <property type="gene ID" value="A4A49_26146"/>
</dbReference>
<dbReference type="CDD" id="cd03443">
    <property type="entry name" value="PaaI_thioesterase"/>
    <property type="match status" value="1"/>
</dbReference>
<comment type="caution">
    <text evidence="3">The sequence shown here is derived from an EMBL/GenBank/DDBJ whole genome shotgun (WGS) entry which is preliminary data.</text>
</comment>
<dbReference type="InterPro" id="IPR029069">
    <property type="entry name" value="HotDog_dom_sf"/>
</dbReference>
<dbReference type="GO" id="GO:0047617">
    <property type="term" value="F:fatty acyl-CoA hydrolase activity"/>
    <property type="evidence" value="ECO:0007669"/>
    <property type="project" value="InterPro"/>
</dbReference>
<dbReference type="SUPFAM" id="SSF54637">
    <property type="entry name" value="Thioesterase/thiol ester dehydrase-isomerase"/>
    <property type="match status" value="1"/>
</dbReference>
<dbReference type="OMA" id="MAYSARV"/>
<dbReference type="Pfam" id="PF03061">
    <property type="entry name" value="4HBT"/>
    <property type="match status" value="1"/>
</dbReference>
<dbReference type="STRING" id="49451.A0A1J6JFC8"/>
<dbReference type="PANTHER" id="PTHR21660">
    <property type="entry name" value="THIOESTERASE SUPERFAMILY MEMBER-RELATED"/>
    <property type="match status" value="1"/>
</dbReference>
<dbReference type="SMR" id="A0A1J6JFC8"/>
<sequence>MDENSSTPTLLNSKRTIISKDLSRESISKTNGFLKSMGVFNLTFPAQYDTKDSFSELTRCCLKVQHIHRGKISCILPVKPPIMNIYGSLHGGAVGDVTVRIATACARTIVGKDKELFLGELSISYLSGAPRNAEVLVNATVIRSGRNLTVVAVDFRLMDSEKLSYISHATFYHMPVASL</sequence>
<dbReference type="InterPro" id="IPR039298">
    <property type="entry name" value="ACOT13"/>
</dbReference>
<dbReference type="OrthoDB" id="46529at2759"/>
<evidence type="ECO:0000259" key="2">
    <source>
        <dbReference type="Pfam" id="PF03061"/>
    </source>
</evidence>
<dbReference type="EMBL" id="MJEQ01037183">
    <property type="protein sequence ID" value="OIT08383.1"/>
    <property type="molecule type" value="Genomic_DNA"/>
</dbReference>
<dbReference type="InterPro" id="IPR006683">
    <property type="entry name" value="Thioestr_dom"/>
</dbReference>
<comment type="similarity">
    <text evidence="1">Belongs to the thioesterase PaaI family.</text>
</comment>
<keyword evidence="4" id="KW-1185">Reference proteome</keyword>
<organism evidence="3 4">
    <name type="scientific">Nicotiana attenuata</name>
    <name type="common">Coyote tobacco</name>
    <dbReference type="NCBI Taxonomy" id="49451"/>
    <lineage>
        <taxon>Eukaryota</taxon>
        <taxon>Viridiplantae</taxon>
        <taxon>Streptophyta</taxon>
        <taxon>Embryophyta</taxon>
        <taxon>Tracheophyta</taxon>
        <taxon>Spermatophyta</taxon>
        <taxon>Magnoliopsida</taxon>
        <taxon>eudicotyledons</taxon>
        <taxon>Gunneridae</taxon>
        <taxon>Pentapetalae</taxon>
        <taxon>asterids</taxon>
        <taxon>lamiids</taxon>
        <taxon>Solanales</taxon>
        <taxon>Solanaceae</taxon>
        <taxon>Nicotianoideae</taxon>
        <taxon>Nicotianeae</taxon>
        <taxon>Nicotiana</taxon>
    </lineage>
</organism>
<feature type="domain" description="Thioesterase" evidence="2">
    <location>
        <begin position="86"/>
        <end position="157"/>
    </location>
</feature>
<evidence type="ECO:0000313" key="4">
    <source>
        <dbReference type="Proteomes" id="UP000187609"/>
    </source>
</evidence>
<reference evidence="3" key="1">
    <citation type="submission" date="2016-11" db="EMBL/GenBank/DDBJ databases">
        <title>The genome of Nicotiana attenuata.</title>
        <authorList>
            <person name="Xu S."/>
            <person name="Brockmoeller T."/>
            <person name="Gaquerel E."/>
            <person name="Navarro A."/>
            <person name="Kuhl H."/>
            <person name="Gase K."/>
            <person name="Ling Z."/>
            <person name="Zhou W."/>
            <person name="Kreitzer C."/>
            <person name="Stanke M."/>
            <person name="Tang H."/>
            <person name="Lyons E."/>
            <person name="Pandey P."/>
            <person name="Pandey S.P."/>
            <person name="Timmermann B."/>
            <person name="Baldwin I.T."/>
        </authorList>
    </citation>
    <scope>NUCLEOTIDE SEQUENCE [LARGE SCALE GENOMIC DNA]</scope>
    <source>
        <strain evidence="3">UT</strain>
    </source>
</reference>
<dbReference type="AlphaFoldDB" id="A0A1J6JFC8"/>
<dbReference type="Gene3D" id="3.10.129.10">
    <property type="entry name" value="Hotdog Thioesterase"/>
    <property type="match status" value="1"/>
</dbReference>
<protein>
    <recommendedName>
        <fullName evidence="2">Thioesterase domain-containing protein</fullName>
    </recommendedName>
</protein>
<dbReference type="PANTHER" id="PTHR21660:SF38">
    <property type="entry name" value="THIOESTERASE DOMAIN-CONTAINING PROTEIN"/>
    <property type="match status" value="1"/>
</dbReference>
<evidence type="ECO:0000313" key="3">
    <source>
        <dbReference type="EMBL" id="OIT08383.1"/>
    </source>
</evidence>
<proteinExistence type="inferred from homology"/>
<gene>
    <name evidence="3" type="ORF">A4A49_26146</name>
</gene>
<evidence type="ECO:0000256" key="1">
    <source>
        <dbReference type="ARBA" id="ARBA00008324"/>
    </source>
</evidence>
<accession>A0A1J6JFC8</accession>
<dbReference type="Proteomes" id="UP000187609">
    <property type="component" value="Unassembled WGS sequence"/>
</dbReference>
<name>A0A1J6JFC8_NICAT</name>